<dbReference type="SUPFAM" id="SSF52540">
    <property type="entry name" value="P-loop containing nucleoside triphosphate hydrolases"/>
    <property type="match status" value="1"/>
</dbReference>
<evidence type="ECO:0000259" key="1">
    <source>
        <dbReference type="Pfam" id="PF20438"/>
    </source>
</evidence>
<accession>A0A9D2IJ39</accession>
<gene>
    <name evidence="3" type="ORF">H9726_07125</name>
</gene>
<dbReference type="InterPro" id="IPR046840">
    <property type="entry name" value="SpoIVA_C"/>
</dbReference>
<organism evidence="3 4">
    <name type="scientific">Candidatus Borkfalkia avicola</name>
    <dbReference type="NCBI Taxonomy" id="2838503"/>
    <lineage>
        <taxon>Bacteria</taxon>
        <taxon>Bacillati</taxon>
        <taxon>Bacillota</taxon>
        <taxon>Clostridia</taxon>
        <taxon>Christensenellales</taxon>
        <taxon>Christensenellaceae</taxon>
        <taxon>Candidatus Borkfalkia</taxon>
    </lineage>
</organism>
<dbReference type="EMBL" id="DXCF01000035">
    <property type="protein sequence ID" value="HIZ10243.1"/>
    <property type="molecule type" value="Genomic_DNA"/>
</dbReference>
<dbReference type="AlphaFoldDB" id="A0A9D2IJ39"/>
<name>A0A9D2IJ39_9FIRM</name>
<evidence type="ECO:0000259" key="2">
    <source>
        <dbReference type="Pfam" id="PF20439"/>
    </source>
</evidence>
<evidence type="ECO:0000313" key="3">
    <source>
        <dbReference type="EMBL" id="HIZ10243.1"/>
    </source>
</evidence>
<dbReference type="Pfam" id="PF20439">
    <property type="entry name" value="SpoIVA_C"/>
    <property type="match status" value="1"/>
</dbReference>
<dbReference type="Pfam" id="PF20438">
    <property type="entry name" value="SpoIVA_middle"/>
    <property type="match status" value="1"/>
</dbReference>
<evidence type="ECO:0008006" key="5">
    <source>
        <dbReference type="Google" id="ProtNLM"/>
    </source>
</evidence>
<protein>
    <recommendedName>
        <fullName evidence="5">Stage IV sporulation protein A</fullName>
    </recommendedName>
</protein>
<comment type="caution">
    <text evidence="3">The sequence shown here is derived from an EMBL/GenBank/DDBJ whole genome shotgun (WGS) entry which is preliminary data.</text>
</comment>
<feature type="domain" description="Sporulation stage IV protein A C-terminal" evidence="2">
    <location>
        <begin position="336"/>
        <end position="406"/>
    </location>
</feature>
<sequence>MLEEIIGGLSARSGGECTVAVAGAPGAGKSSFVRGVARALSLTLDEEKMRAEGELGGAGGSLRLCVAEGNVPCTCAVLVAGNFAPRSGTPEEEIARALREAGTPFVVLVNGGTDGEELCAQLREKLGAPACAADCLSGNEDYGELFSCLLLAFPARRIDFDLPAWMCALPEDSACVSSVLGALREAAPSVRCLADCGAFEAALADNAEVFCEGYETDAAAGTARFRLAAKEGAFLRVLGQECGEDLTDEARLMSYVRSLREAKKFSDAFAPAFARAKAEGYGIVRPSEEDMQLRPPELTRRGGRCGVKLSADAPSYHVVRVDVHSEVTPVTGESARGEEIAKGIVEGYERDPQALWDTDMFGKTFRGMVCEGLNEKTVPEEARVKLRRALERIVNEGKGGVICILL</sequence>
<proteinExistence type="predicted"/>
<dbReference type="Proteomes" id="UP000824025">
    <property type="component" value="Unassembled WGS sequence"/>
</dbReference>
<dbReference type="InterPro" id="IPR027417">
    <property type="entry name" value="P-loop_NTPase"/>
</dbReference>
<feature type="domain" description="Stage IV sporulation protein A middle" evidence="1">
    <location>
        <begin position="157"/>
        <end position="332"/>
    </location>
</feature>
<dbReference type="InterPro" id="IPR046841">
    <property type="entry name" value="SpoIVA_middle"/>
</dbReference>
<reference evidence="3" key="2">
    <citation type="submission" date="2021-04" db="EMBL/GenBank/DDBJ databases">
        <authorList>
            <person name="Gilroy R."/>
        </authorList>
    </citation>
    <scope>NUCLEOTIDE SEQUENCE</scope>
    <source>
        <strain evidence="3">CHK192-19661</strain>
    </source>
</reference>
<reference evidence="3" key="1">
    <citation type="journal article" date="2021" name="PeerJ">
        <title>Extensive microbial diversity within the chicken gut microbiome revealed by metagenomics and culture.</title>
        <authorList>
            <person name="Gilroy R."/>
            <person name="Ravi A."/>
            <person name="Getino M."/>
            <person name="Pursley I."/>
            <person name="Horton D.L."/>
            <person name="Alikhan N.F."/>
            <person name="Baker D."/>
            <person name="Gharbi K."/>
            <person name="Hall N."/>
            <person name="Watson M."/>
            <person name="Adriaenssens E.M."/>
            <person name="Foster-Nyarko E."/>
            <person name="Jarju S."/>
            <person name="Secka A."/>
            <person name="Antonio M."/>
            <person name="Oren A."/>
            <person name="Chaudhuri R.R."/>
            <person name="La Ragione R."/>
            <person name="Hildebrand F."/>
            <person name="Pallen M.J."/>
        </authorList>
    </citation>
    <scope>NUCLEOTIDE SEQUENCE</scope>
    <source>
        <strain evidence="3">CHK192-19661</strain>
    </source>
</reference>
<evidence type="ECO:0000313" key="4">
    <source>
        <dbReference type="Proteomes" id="UP000824025"/>
    </source>
</evidence>